<reference evidence="1 2" key="1">
    <citation type="submission" date="2022-01" db="EMBL/GenBank/DDBJ databases">
        <authorList>
            <person name="Xiong W."/>
            <person name="Schranz E."/>
        </authorList>
    </citation>
    <scope>NUCLEOTIDE SEQUENCE [LARGE SCALE GENOMIC DNA]</scope>
</reference>
<proteinExistence type="predicted"/>
<dbReference type="AlphaFoldDB" id="A0AAU9NV97"/>
<name>A0AAU9NV97_9ASTR</name>
<gene>
    <name evidence="1" type="ORF">LVIROSA_LOCUS27873</name>
</gene>
<organism evidence="1 2">
    <name type="scientific">Lactuca virosa</name>
    <dbReference type="NCBI Taxonomy" id="75947"/>
    <lineage>
        <taxon>Eukaryota</taxon>
        <taxon>Viridiplantae</taxon>
        <taxon>Streptophyta</taxon>
        <taxon>Embryophyta</taxon>
        <taxon>Tracheophyta</taxon>
        <taxon>Spermatophyta</taxon>
        <taxon>Magnoliopsida</taxon>
        <taxon>eudicotyledons</taxon>
        <taxon>Gunneridae</taxon>
        <taxon>Pentapetalae</taxon>
        <taxon>asterids</taxon>
        <taxon>campanulids</taxon>
        <taxon>Asterales</taxon>
        <taxon>Asteraceae</taxon>
        <taxon>Cichorioideae</taxon>
        <taxon>Cichorieae</taxon>
        <taxon>Lactucinae</taxon>
        <taxon>Lactuca</taxon>
    </lineage>
</organism>
<accession>A0AAU9NV97</accession>
<dbReference type="EMBL" id="CAKMRJ010005412">
    <property type="protein sequence ID" value="CAH1441839.1"/>
    <property type="molecule type" value="Genomic_DNA"/>
</dbReference>
<comment type="caution">
    <text evidence="1">The sequence shown here is derived from an EMBL/GenBank/DDBJ whole genome shotgun (WGS) entry which is preliminary data.</text>
</comment>
<dbReference type="Proteomes" id="UP001157418">
    <property type="component" value="Unassembled WGS sequence"/>
</dbReference>
<sequence>MSQQPCNPVCFVSAAISDFRVAFSSPVRVCFLRIVPVAEDRLKRRRPADRRCPSSLVTPFVSSQQLSQHFLCPKVQNQKSITGCGDGGKM</sequence>
<keyword evidence="2" id="KW-1185">Reference proteome</keyword>
<evidence type="ECO:0000313" key="2">
    <source>
        <dbReference type="Proteomes" id="UP001157418"/>
    </source>
</evidence>
<protein>
    <submittedName>
        <fullName evidence="1">Uncharacterized protein</fullName>
    </submittedName>
</protein>
<evidence type="ECO:0000313" key="1">
    <source>
        <dbReference type="EMBL" id="CAH1441839.1"/>
    </source>
</evidence>